<name>A0A2A6RES1_9CHLR</name>
<dbReference type="GO" id="GO:0051604">
    <property type="term" value="P:protein maturation"/>
    <property type="evidence" value="ECO:0007669"/>
    <property type="project" value="InterPro"/>
</dbReference>
<keyword evidence="2 4" id="KW-0479">Metal-binding</keyword>
<reference evidence="6" key="1">
    <citation type="submission" date="2017-08" db="EMBL/GenBank/DDBJ databases">
        <authorList>
            <person name="Grouzdev D.S."/>
            <person name="Gaisin V.A."/>
            <person name="Rysina M.S."/>
            <person name="Gorlenko V.M."/>
        </authorList>
    </citation>
    <scope>NUCLEOTIDE SEQUENCE [LARGE SCALE GENOMIC DNA]</scope>
    <source>
        <strain evidence="6">Kir15-3F</strain>
    </source>
</reference>
<gene>
    <name evidence="4" type="primary">hypA</name>
    <name evidence="5" type="ORF">CJ255_18130</name>
</gene>
<evidence type="ECO:0000256" key="1">
    <source>
        <dbReference type="ARBA" id="ARBA00022596"/>
    </source>
</evidence>
<evidence type="ECO:0000256" key="4">
    <source>
        <dbReference type="HAMAP-Rule" id="MF_00213"/>
    </source>
</evidence>
<keyword evidence="1 4" id="KW-0533">Nickel</keyword>
<dbReference type="EMBL" id="NQWI01000122">
    <property type="protein sequence ID" value="PDW01624.1"/>
    <property type="molecule type" value="Genomic_DNA"/>
</dbReference>
<evidence type="ECO:0000256" key="2">
    <source>
        <dbReference type="ARBA" id="ARBA00022723"/>
    </source>
</evidence>
<protein>
    <recommendedName>
        <fullName evidence="4">Hydrogenase maturation factor HypA</fullName>
    </recommendedName>
</protein>
<dbReference type="GO" id="GO:0016151">
    <property type="term" value="F:nickel cation binding"/>
    <property type="evidence" value="ECO:0007669"/>
    <property type="project" value="UniProtKB-UniRule"/>
</dbReference>
<dbReference type="RefSeq" id="WP_097645507.1">
    <property type="nucleotide sequence ID" value="NZ_NQWI01000122.1"/>
</dbReference>
<feature type="binding site" evidence="4">
    <location>
        <position position="2"/>
    </location>
    <ligand>
        <name>Ni(2+)</name>
        <dbReference type="ChEBI" id="CHEBI:49786"/>
    </ligand>
</feature>
<organism evidence="5 6">
    <name type="scientific">Candidatus Viridilinea mediisalina</name>
    <dbReference type="NCBI Taxonomy" id="2024553"/>
    <lineage>
        <taxon>Bacteria</taxon>
        <taxon>Bacillati</taxon>
        <taxon>Chloroflexota</taxon>
        <taxon>Chloroflexia</taxon>
        <taxon>Chloroflexales</taxon>
        <taxon>Chloroflexineae</taxon>
        <taxon>Oscillochloridaceae</taxon>
        <taxon>Candidatus Viridilinea</taxon>
    </lineage>
</organism>
<comment type="caution">
    <text evidence="5">The sequence shown here is derived from an EMBL/GenBank/DDBJ whole genome shotgun (WGS) entry which is preliminary data.</text>
</comment>
<comment type="function">
    <text evidence="4">Involved in the maturation of [NiFe] hydrogenases. Required for nickel insertion into the metal center of the hydrogenase.</text>
</comment>
<evidence type="ECO:0000313" key="6">
    <source>
        <dbReference type="Proteomes" id="UP000220527"/>
    </source>
</evidence>
<keyword evidence="6" id="KW-1185">Reference proteome</keyword>
<dbReference type="AlphaFoldDB" id="A0A2A6RES1"/>
<evidence type="ECO:0000313" key="5">
    <source>
        <dbReference type="EMBL" id="PDW01624.1"/>
    </source>
</evidence>
<dbReference type="HAMAP" id="MF_00213">
    <property type="entry name" value="HypA_HybF"/>
    <property type="match status" value="1"/>
</dbReference>
<comment type="similarity">
    <text evidence="4">Belongs to the HypA/HybF family.</text>
</comment>
<proteinExistence type="inferred from homology"/>
<feature type="binding site" evidence="4">
    <location>
        <position position="90"/>
    </location>
    <ligand>
        <name>Zn(2+)</name>
        <dbReference type="ChEBI" id="CHEBI:29105"/>
    </ligand>
</feature>
<feature type="binding site" evidence="4">
    <location>
        <position position="73"/>
    </location>
    <ligand>
        <name>Zn(2+)</name>
        <dbReference type="ChEBI" id="CHEBI:29105"/>
    </ligand>
</feature>
<dbReference type="Proteomes" id="UP000220527">
    <property type="component" value="Unassembled WGS sequence"/>
</dbReference>
<feature type="binding site" evidence="4">
    <location>
        <position position="87"/>
    </location>
    <ligand>
        <name>Zn(2+)</name>
        <dbReference type="ChEBI" id="CHEBI:29105"/>
    </ligand>
</feature>
<dbReference type="InterPro" id="IPR000688">
    <property type="entry name" value="HypA/HybF"/>
</dbReference>
<dbReference type="PANTHER" id="PTHR34535">
    <property type="entry name" value="HYDROGENASE MATURATION FACTOR HYPA"/>
    <property type="match status" value="1"/>
</dbReference>
<sequence>MHELAITESVIKVAVGAAAGRRIHAIHLAIGVLSSIVDDSVQFYFDILSRDSLAAGATLHFRRIPASAQCQTCGHQCSIEPPLPPACPACASVALRISGGMEFHVESIDVEDDVGS</sequence>
<dbReference type="PANTHER" id="PTHR34535:SF3">
    <property type="entry name" value="HYDROGENASE MATURATION FACTOR HYPA"/>
    <property type="match status" value="1"/>
</dbReference>
<accession>A0A2A6RES1</accession>
<dbReference type="Pfam" id="PF01155">
    <property type="entry name" value="HypA"/>
    <property type="match status" value="1"/>
</dbReference>
<keyword evidence="3 4" id="KW-0862">Zinc</keyword>
<feature type="binding site" evidence="4">
    <location>
        <position position="70"/>
    </location>
    <ligand>
        <name>Zn(2+)</name>
        <dbReference type="ChEBI" id="CHEBI:29105"/>
    </ligand>
</feature>
<dbReference type="GO" id="GO:0008270">
    <property type="term" value="F:zinc ion binding"/>
    <property type="evidence" value="ECO:0007669"/>
    <property type="project" value="UniProtKB-UniRule"/>
</dbReference>
<dbReference type="PIRSF" id="PIRSF004761">
    <property type="entry name" value="Hydrgn_mat_HypA"/>
    <property type="match status" value="1"/>
</dbReference>
<evidence type="ECO:0000256" key="3">
    <source>
        <dbReference type="ARBA" id="ARBA00022833"/>
    </source>
</evidence>
<dbReference type="Gene3D" id="3.30.2320.80">
    <property type="match status" value="1"/>
</dbReference>
<dbReference type="OrthoDB" id="9800361at2"/>